<keyword evidence="5 9" id="KW-0227">DNA damage</keyword>
<evidence type="ECO:0000256" key="1">
    <source>
        <dbReference type="ARBA" id="ARBA00003618"/>
    </source>
</evidence>
<keyword evidence="6" id="KW-0067">ATP-binding</keyword>
<evidence type="ECO:0000313" key="13">
    <source>
        <dbReference type="Proteomes" id="UP000377798"/>
    </source>
</evidence>
<reference evidence="12 13" key="1">
    <citation type="submission" date="2019-02" db="EMBL/GenBank/DDBJ databases">
        <authorList>
            <consortium name="Pathogen Informatics"/>
        </authorList>
    </citation>
    <scope>NUCLEOTIDE SEQUENCE [LARGE SCALE GENOMIC DNA]</scope>
    <source>
        <strain evidence="12 13">3012STDY7089603</strain>
    </source>
</reference>
<keyword evidence="10" id="KW-0175">Coiled coil</keyword>
<dbReference type="InterPro" id="IPR003395">
    <property type="entry name" value="RecF/RecN/SMC_N"/>
</dbReference>
<sequence>MLVELNIKNFAIIDDLSVEFSKGLNVLTGETGSGKSILIDALDMILGGRANKSYIRTGASSAFVQGVFFNQEAGLKKSLERNGLAQEDYLTISREIFLDRPSLLRVNGQVISLNQLKEITGQLVDIFAQHEGPALLDSHKQKFILDSFGDKTHSHHLEDLARTYEAYQALKKDLDKLTMDDQSRMREIDLLDFQCQEIQEAQLTPEDEEDLVQDYKKLENQESIREGLEESLQRLQTSYEAVSALDQIDAALSCLYKISDYDGEIKAWADQLQSLRHEVHEVGQGLNHLLENSDQDPQALRLVEDRLNLVNSLKRKYGDSVQEILAYYKESQARLELLKNYEEEVNKKHKDLEGAHKKLQDLALVVHKDRETLARALGKRVEDEISQLNLKDARFKVHLEEKDLGPDGMDQVVFYLSTNLGEDLKPLSQVASGGEMSRMMLGFKSIIADRDHIMTLVFDEIDAGISGRTAHIVGKKLKALARGRQVLVISHLPQMVALAQTHYRIEKTLKDGKMVSSIQRSSLEDQVYELARLISSDEINESTLETARSMIKNSREDL</sequence>
<protein>
    <recommendedName>
        <fullName evidence="3 9">DNA repair protein RecN</fullName>
    </recommendedName>
    <alternativeName>
        <fullName evidence="8 9">Recombination protein N</fullName>
    </alternativeName>
</protein>
<dbReference type="GO" id="GO:0009432">
    <property type="term" value="P:SOS response"/>
    <property type="evidence" value="ECO:0007669"/>
    <property type="project" value="TreeGrafter"/>
</dbReference>
<dbReference type="Gene3D" id="3.40.50.300">
    <property type="entry name" value="P-loop containing nucleotide triphosphate hydrolases"/>
    <property type="match status" value="2"/>
</dbReference>
<comment type="similarity">
    <text evidence="2 9">Belongs to the RecN family.</text>
</comment>
<evidence type="ECO:0000256" key="6">
    <source>
        <dbReference type="ARBA" id="ARBA00022840"/>
    </source>
</evidence>
<keyword evidence="13" id="KW-1185">Reference proteome</keyword>
<dbReference type="GO" id="GO:0006281">
    <property type="term" value="P:DNA repair"/>
    <property type="evidence" value="ECO:0007669"/>
    <property type="project" value="UniProtKB-KW"/>
</dbReference>
<evidence type="ECO:0000256" key="8">
    <source>
        <dbReference type="ARBA" id="ARBA00033408"/>
    </source>
</evidence>
<dbReference type="PANTHER" id="PTHR11059">
    <property type="entry name" value="DNA REPAIR PROTEIN RECN"/>
    <property type="match status" value="1"/>
</dbReference>
<evidence type="ECO:0000256" key="7">
    <source>
        <dbReference type="ARBA" id="ARBA00023204"/>
    </source>
</evidence>
<comment type="function">
    <text evidence="1 9">May be involved in recombinational repair of damaged DNA.</text>
</comment>
<dbReference type="Proteomes" id="UP000377798">
    <property type="component" value="Unassembled WGS sequence"/>
</dbReference>
<dbReference type="Pfam" id="PF02463">
    <property type="entry name" value="SMC_N"/>
    <property type="match status" value="1"/>
</dbReference>
<evidence type="ECO:0000256" key="10">
    <source>
        <dbReference type="SAM" id="Coils"/>
    </source>
</evidence>
<comment type="caution">
    <text evidence="12">The sequence shown here is derived from an EMBL/GenBank/DDBJ whole genome shotgun (WGS) entry which is preliminary data.</text>
</comment>
<dbReference type="RefSeq" id="WP_165478590.1">
    <property type="nucleotide sequence ID" value="NZ_CAACYI010000001.1"/>
</dbReference>
<evidence type="ECO:0000256" key="4">
    <source>
        <dbReference type="ARBA" id="ARBA00022741"/>
    </source>
</evidence>
<dbReference type="CDD" id="cd03241">
    <property type="entry name" value="ABC_RecN"/>
    <property type="match status" value="2"/>
</dbReference>
<dbReference type="EMBL" id="CAACYI010000001">
    <property type="protein sequence ID" value="VFB16059.1"/>
    <property type="molecule type" value="Genomic_DNA"/>
</dbReference>
<organism evidence="12 13">
    <name type="scientific">Urinicoccus massiliensis</name>
    <dbReference type="NCBI Taxonomy" id="1723382"/>
    <lineage>
        <taxon>Bacteria</taxon>
        <taxon>Bacillati</taxon>
        <taxon>Bacillota</taxon>
        <taxon>Tissierellia</taxon>
        <taxon>Tissierellales</taxon>
        <taxon>Peptoniphilaceae</taxon>
        <taxon>Urinicoccus</taxon>
    </lineage>
</organism>
<evidence type="ECO:0000256" key="5">
    <source>
        <dbReference type="ARBA" id="ARBA00022763"/>
    </source>
</evidence>
<dbReference type="GO" id="GO:0043590">
    <property type="term" value="C:bacterial nucleoid"/>
    <property type="evidence" value="ECO:0007669"/>
    <property type="project" value="TreeGrafter"/>
</dbReference>
<name>A0A8H2M3V9_9FIRM</name>
<accession>A0A8H2M3V9</accession>
<evidence type="ECO:0000256" key="2">
    <source>
        <dbReference type="ARBA" id="ARBA00009441"/>
    </source>
</evidence>
<dbReference type="NCBIfam" id="TIGR00634">
    <property type="entry name" value="recN"/>
    <property type="match status" value="1"/>
</dbReference>
<evidence type="ECO:0000256" key="9">
    <source>
        <dbReference type="PIRNR" id="PIRNR003128"/>
    </source>
</evidence>
<dbReference type="SUPFAM" id="SSF52540">
    <property type="entry name" value="P-loop containing nucleoside triphosphate hydrolases"/>
    <property type="match status" value="2"/>
</dbReference>
<dbReference type="GO" id="GO:0006310">
    <property type="term" value="P:DNA recombination"/>
    <property type="evidence" value="ECO:0007669"/>
    <property type="project" value="InterPro"/>
</dbReference>
<dbReference type="PANTHER" id="PTHR11059:SF0">
    <property type="entry name" value="DNA REPAIR PROTEIN RECN"/>
    <property type="match status" value="1"/>
</dbReference>
<feature type="coiled-coil region" evidence="10">
    <location>
        <begin position="218"/>
        <end position="278"/>
    </location>
</feature>
<dbReference type="GO" id="GO:0005524">
    <property type="term" value="F:ATP binding"/>
    <property type="evidence" value="ECO:0007669"/>
    <property type="project" value="UniProtKB-KW"/>
</dbReference>
<dbReference type="InterPro" id="IPR027417">
    <property type="entry name" value="P-loop_NTPase"/>
</dbReference>
<dbReference type="PIRSF" id="PIRSF003128">
    <property type="entry name" value="RecN"/>
    <property type="match status" value="1"/>
</dbReference>
<evidence type="ECO:0000259" key="11">
    <source>
        <dbReference type="Pfam" id="PF02463"/>
    </source>
</evidence>
<dbReference type="InterPro" id="IPR004604">
    <property type="entry name" value="DNA_recomb/repair_RecN"/>
</dbReference>
<feature type="domain" description="RecF/RecN/SMC N-terminal" evidence="11">
    <location>
        <begin position="2"/>
        <end position="507"/>
    </location>
</feature>
<keyword evidence="7 9" id="KW-0234">DNA repair</keyword>
<keyword evidence="4" id="KW-0547">Nucleotide-binding</keyword>
<proteinExistence type="inferred from homology"/>
<evidence type="ECO:0000313" key="12">
    <source>
        <dbReference type="EMBL" id="VFB16059.1"/>
    </source>
</evidence>
<dbReference type="AlphaFoldDB" id="A0A8H2M3V9"/>
<gene>
    <name evidence="12" type="primary">recN</name>
    <name evidence="12" type="ORF">NCTC13150_00575</name>
</gene>
<evidence type="ECO:0000256" key="3">
    <source>
        <dbReference type="ARBA" id="ARBA00021315"/>
    </source>
</evidence>